<dbReference type="GO" id="GO:0005886">
    <property type="term" value="C:plasma membrane"/>
    <property type="evidence" value="ECO:0007669"/>
    <property type="project" value="UniProtKB-SubCell"/>
</dbReference>
<keyword evidence="6" id="KW-0297">G-protein coupled receptor</keyword>
<dbReference type="PRINTS" id="PR00244">
    <property type="entry name" value="NEUROKININR"/>
</dbReference>
<dbReference type="Proteomes" id="UP001335648">
    <property type="component" value="Unassembled WGS sequence"/>
</dbReference>
<evidence type="ECO:0000256" key="13">
    <source>
        <dbReference type="ARBA" id="ARBA00023288"/>
    </source>
</evidence>
<dbReference type="InterPro" id="IPR000276">
    <property type="entry name" value="GPCR_Rhodpsn"/>
</dbReference>
<dbReference type="Pfam" id="PF00001">
    <property type="entry name" value="7tm_1"/>
    <property type="match status" value="1"/>
</dbReference>
<feature type="transmembrane region" description="Helical" evidence="17">
    <location>
        <begin position="18"/>
        <end position="37"/>
    </location>
</feature>
<comment type="subcellular location">
    <subcellularLocation>
        <location evidence="1">Cell membrane</location>
        <topology evidence="1">Multi-pass membrane protein</topology>
    </subcellularLocation>
</comment>
<keyword evidence="5 17" id="KW-1133">Transmembrane helix</keyword>
<evidence type="ECO:0000256" key="8">
    <source>
        <dbReference type="ARBA" id="ARBA00023139"/>
    </source>
</evidence>
<evidence type="ECO:0000256" key="17">
    <source>
        <dbReference type="SAM" id="Phobius"/>
    </source>
</evidence>
<evidence type="ECO:0000256" key="10">
    <source>
        <dbReference type="ARBA" id="ARBA00023170"/>
    </source>
</evidence>
<name>A0AAN8CUC4_9TELE</name>
<evidence type="ECO:0000256" key="14">
    <source>
        <dbReference type="ARBA" id="ARBA00031678"/>
    </source>
</evidence>
<evidence type="ECO:0000256" key="4">
    <source>
        <dbReference type="ARBA" id="ARBA00022692"/>
    </source>
</evidence>
<dbReference type="SUPFAM" id="SSF81321">
    <property type="entry name" value="Family A G protein-coupled receptor-like"/>
    <property type="match status" value="1"/>
</dbReference>
<keyword evidence="3" id="KW-1003">Cell membrane</keyword>
<dbReference type="Gene3D" id="1.20.1070.10">
    <property type="entry name" value="Rhodopsin 7-helix transmembrane proteins"/>
    <property type="match status" value="1"/>
</dbReference>
<dbReference type="PANTHER" id="PTHR46925:SF4">
    <property type="entry name" value="SUBSTANCE-P RECEPTOR"/>
    <property type="match status" value="1"/>
</dbReference>
<feature type="region of interest" description="Disordered" evidence="16">
    <location>
        <begin position="255"/>
        <end position="291"/>
    </location>
</feature>
<dbReference type="PRINTS" id="PR00237">
    <property type="entry name" value="GPCRRHODOPSN"/>
</dbReference>
<feature type="transmembrane region" description="Helical" evidence="17">
    <location>
        <begin position="155"/>
        <end position="177"/>
    </location>
</feature>
<dbReference type="EMBL" id="JAULUE010002048">
    <property type="protein sequence ID" value="KAK5910505.1"/>
    <property type="molecule type" value="Genomic_DNA"/>
</dbReference>
<evidence type="ECO:0000256" key="9">
    <source>
        <dbReference type="ARBA" id="ARBA00023157"/>
    </source>
</evidence>
<evidence type="ECO:0000313" key="19">
    <source>
        <dbReference type="EMBL" id="KAK5910505.1"/>
    </source>
</evidence>
<keyword evidence="8" id="KW-0564">Palmitate</keyword>
<evidence type="ECO:0000256" key="1">
    <source>
        <dbReference type="ARBA" id="ARBA00004651"/>
    </source>
</evidence>
<keyword evidence="13" id="KW-0449">Lipoprotein</keyword>
<organism evidence="19 20">
    <name type="scientific">Champsocephalus esox</name>
    <name type="common">pike icefish</name>
    <dbReference type="NCBI Taxonomy" id="159716"/>
    <lineage>
        <taxon>Eukaryota</taxon>
        <taxon>Metazoa</taxon>
        <taxon>Chordata</taxon>
        <taxon>Craniata</taxon>
        <taxon>Vertebrata</taxon>
        <taxon>Euteleostomi</taxon>
        <taxon>Actinopterygii</taxon>
        <taxon>Neopterygii</taxon>
        <taxon>Teleostei</taxon>
        <taxon>Neoteleostei</taxon>
        <taxon>Acanthomorphata</taxon>
        <taxon>Eupercaria</taxon>
        <taxon>Perciformes</taxon>
        <taxon>Notothenioidei</taxon>
        <taxon>Channichthyidae</taxon>
        <taxon>Champsocephalus</taxon>
    </lineage>
</organism>
<evidence type="ECO:0000256" key="6">
    <source>
        <dbReference type="ARBA" id="ARBA00023040"/>
    </source>
</evidence>
<feature type="compositionally biased region" description="Low complexity" evidence="16">
    <location>
        <begin position="258"/>
        <end position="282"/>
    </location>
</feature>
<keyword evidence="4 17" id="KW-0812">Transmembrane</keyword>
<dbReference type="AlphaFoldDB" id="A0AAN8CUC4"/>
<evidence type="ECO:0000256" key="5">
    <source>
        <dbReference type="ARBA" id="ARBA00022989"/>
    </source>
</evidence>
<accession>A0AAN8CUC4</accession>
<dbReference type="GO" id="GO:0016496">
    <property type="term" value="F:substance P receptor activity"/>
    <property type="evidence" value="ECO:0007669"/>
    <property type="project" value="TreeGrafter"/>
</dbReference>
<feature type="transmembrane region" description="Helical" evidence="17">
    <location>
        <begin position="115"/>
        <end position="135"/>
    </location>
</feature>
<keyword evidence="20" id="KW-1185">Reference proteome</keyword>
<evidence type="ECO:0000256" key="11">
    <source>
        <dbReference type="ARBA" id="ARBA00023180"/>
    </source>
</evidence>
<feature type="transmembrane region" description="Helical" evidence="17">
    <location>
        <begin position="64"/>
        <end position="94"/>
    </location>
</feature>
<dbReference type="InterPro" id="IPR000046">
    <property type="entry name" value="NK1_rcpt"/>
</dbReference>
<evidence type="ECO:0000256" key="3">
    <source>
        <dbReference type="ARBA" id="ARBA00022475"/>
    </source>
</evidence>
<evidence type="ECO:0000256" key="15">
    <source>
        <dbReference type="ARBA" id="ARBA00031714"/>
    </source>
</evidence>
<keyword evidence="12" id="KW-0807">Transducer</keyword>
<dbReference type="InterPro" id="IPR001681">
    <property type="entry name" value="Neurokn_rcpt"/>
</dbReference>
<sequence>MAIIHPLQQRMSSTETKVVVGVIWVLALLLALPQYYYSNTDQLPDRVVCYIDWPEYSLLDFKKMYYVCVAILIYFLPLLVMGCAYLVVGLTLWASEIPGDSSDRYKEQLTAKRKVVKMMITVVCTFALCWLPYHVYFLLHQFFPELFEERFIQQVYLGIMWLAMSSTMYNPIIYCCLNDRFRAGFKQAFRFCPCVPRGSYEGLEMKSTRYLQTQTSVYKASRMETTVSTVLQVADDMEQQKVKMIPCPRPIEPAVGASSSLDLTSNGSSSRSVSKTVSETSSFYSSNNLQE</sequence>
<reference evidence="19 20" key="1">
    <citation type="journal article" date="2023" name="Mol. Biol. Evol.">
        <title>Genomics of Secondarily Temperate Adaptation in the Only Non-Antarctic Icefish.</title>
        <authorList>
            <person name="Rivera-Colon A.G."/>
            <person name="Rayamajhi N."/>
            <person name="Minhas B.F."/>
            <person name="Madrigal G."/>
            <person name="Bilyk K.T."/>
            <person name="Yoon V."/>
            <person name="Hune M."/>
            <person name="Gregory S."/>
            <person name="Cheng C.H.C."/>
            <person name="Catchen J.M."/>
        </authorList>
    </citation>
    <scope>NUCLEOTIDE SEQUENCE [LARGE SCALE GENOMIC DNA]</scope>
    <source>
        <strain evidence="19">JC2023a</strain>
    </source>
</reference>
<evidence type="ECO:0000256" key="16">
    <source>
        <dbReference type="SAM" id="MobiDB-lite"/>
    </source>
</evidence>
<dbReference type="PANTHER" id="PTHR46925">
    <property type="entry name" value="G-PROTEIN COUPLED RECEPTOR TKR-1-RELATED"/>
    <property type="match status" value="1"/>
</dbReference>
<evidence type="ECO:0000259" key="18">
    <source>
        <dbReference type="PROSITE" id="PS50262"/>
    </source>
</evidence>
<protein>
    <recommendedName>
        <fullName evidence="2">Substance-P receptor</fullName>
    </recommendedName>
    <alternativeName>
        <fullName evidence="14">NK-1 receptor</fullName>
    </alternativeName>
    <alternativeName>
        <fullName evidence="15">Tachykinin receptor 1</fullName>
    </alternativeName>
</protein>
<evidence type="ECO:0000256" key="2">
    <source>
        <dbReference type="ARBA" id="ARBA00013755"/>
    </source>
</evidence>
<keyword evidence="7 17" id="KW-0472">Membrane</keyword>
<keyword evidence="9" id="KW-1015">Disulfide bond</keyword>
<dbReference type="GO" id="GO:0097225">
    <property type="term" value="C:sperm midpiece"/>
    <property type="evidence" value="ECO:0007669"/>
    <property type="project" value="TreeGrafter"/>
</dbReference>
<gene>
    <name evidence="19" type="ORF">CesoFtcFv8_004333</name>
</gene>
<dbReference type="PROSITE" id="PS50262">
    <property type="entry name" value="G_PROTEIN_RECEP_F1_2"/>
    <property type="match status" value="1"/>
</dbReference>
<proteinExistence type="predicted"/>
<evidence type="ECO:0000256" key="7">
    <source>
        <dbReference type="ARBA" id="ARBA00023136"/>
    </source>
</evidence>
<dbReference type="InterPro" id="IPR017452">
    <property type="entry name" value="GPCR_Rhodpsn_7TM"/>
</dbReference>
<keyword evidence="10" id="KW-0675">Receptor</keyword>
<comment type="caution">
    <text evidence="19">The sequence shown here is derived from an EMBL/GenBank/DDBJ whole genome shotgun (WGS) entry which is preliminary data.</text>
</comment>
<dbReference type="PRINTS" id="PR01024">
    <property type="entry name" value="NEUROKININ1R"/>
</dbReference>
<feature type="domain" description="G-protein coupled receptors family 1 profile" evidence="18">
    <location>
        <begin position="1"/>
        <end position="174"/>
    </location>
</feature>
<dbReference type="GO" id="GO:1902093">
    <property type="term" value="P:positive regulation of flagellated sperm motility"/>
    <property type="evidence" value="ECO:0007669"/>
    <property type="project" value="TreeGrafter"/>
</dbReference>
<evidence type="ECO:0000256" key="12">
    <source>
        <dbReference type="ARBA" id="ARBA00023224"/>
    </source>
</evidence>
<evidence type="ECO:0000313" key="20">
    <source>
        <dbReference type="Proteomes" id="UP001335648"/>
    </source>
</evidence>
<keyword evidence="11" id="KW-0325">Glycoprotein</keyword>